<feature type="transmembrane region" description="Helical" evidence="1">
    <location>
        <begin position="126"/>
        <end position="151"/>
    </location>
</feature>
<feature type="transmembrane region" description="Helical" evidence="1">
    <location>
        <begin position="35"/>
        <end position="57"/>
    </location>
</feature>
<evidence type="ECO:0000313" key="3">
    <source>
        <dbReference type="EMBL" id="AKT41927.1"/>
    </source>
</evidence>
<dbReference type="OrthoDB" id="5532557at2"/>
<dbReference type="KEGG" id="ccro:CMC5_061490"/>
<keyword evidence="1" id="KW-0812">Transmembrane</keyword>
<evidence type="ECO:0000256" key="2">
    <source>
        <dbReference type="SAM" id="SignalP"/>
    </source>
</evidence>
<evidence type="ECO:0000256" key="1">
    <source>
        <dbReference type="SAM" id="Phobius"/>
    </source>
</evidence>
<feature type="signal peptide" evidence="2">
    <location>
        <begin position="1"/>
        <end position="25"/>
    </location>
</feature>
<dbReference type="RefSeq" id="WP_050433633.1">
    <property type="nucleotide sequence ID" value="NZ_CP012159.1"/>
</dbReference>
<proteinExistence type="predicted"/>
<organism evidence="3 4">
    <name type="scientific">Chondromyces crocatus</name>
    <dbReference type="NCBI Taxonomy" id="52"/>
    <lineage>
        <taxon>Bacteria</taxon>
        <taxon>Pseudomonadati</taxon>
        <taxon>Myxococcota</taxon>
        <taxon>Polyangia</taxon>
        <taxon>Polyangiales</taxon>
        <taxon>Polyangiaceae</taxon>
        <taxon>Chondromyces</taxon>
    </lineage>
</organism>
<reference evidence="3 4" key="1">
    <citation type="submission" date="2015-07" db="EMBL/GenBank/DDBJ databases">
        <title>Genome analysis of myxobacterium Chondromyces crocatus Cm c5 reveals a high potential for natural compound synthesis and the genetic basis for the loss of fruiting body formation.</title>
        <authorList>
            <person name="Zaburannyi N."/>
            <person name="Bunk B."/>
            <person name="Maier J."/>
            <person name="Overmann J."/>
            <person name="Mueller R."/>
        </authorList>
    </citation>
    <scope>NUCLEOTIDE SEQUENCE [LARGE SCALE GENOMIC DNA]</scope>
    <source>
        <strain evidence="3 4">Cm c5</strain>
    </source>
</reference>
<dbReference type="EMBL" id="CP012159">
    <property type="protein sequence ID" value="AKT41927.1"/>
    <property type="molecule type" value="Genomic_DNA"/>
</dbReference>
<evidence type="ECO:0000313" key="4">
    <source>
        <dbReference type="Proteomes" id="UP000067626"/>
    </source>
</evidence>
<name>A0A0K1EMQ2_CHOCO</name>
<feature type="transmembrane region" description="Helical" evidence="1">
    <location>
        <begin position="64"/>
        <end position="83"/>
    </location>
</feature>
<keyword evidence="1" id="KW-0472">Membrane</keyword>
<gene>
    <name evidence="3" type="ORF">CMC5_061490</name>
</gene>
<keyword evidence="1" id="KW-1133">Transmembrane helix</keyword>
<sequence>MLRARRLLRTATIAAVLLSSLTAGAQEQERFEQHWYGWQNLIGLGAAYSLVGVGLGLDSGTTSVIAAGLGTYVLSGPIIHLAHGNGIGAGVSAGLNLGLPLTTGVIGAFTYCGIANCKGYMGDLGYVVGAVIGGGLGMLTANVIDVAFLAVEKVERPSPATTGSLDPEATRYRPLFQASFRF</sequence>
<keyword evidence="2" id="KW-0732">Signal</keyword>
<keyword evidence="4" id="KW-1185">Reference proteome</keyword>
<dbReference type="AlphaFoldDB" id="A0A0K1EMQ2"/>
<dbReference type="Proteomes" id="UP000067626">
    <property type="component" value="Chromosome"/>
</dbReference>
<feature type="transmembrane region" description="Helical" evidence="1">
    <location>
        <begin position="95"/>
        <end position="114"/>
    </location>
</feature>
<accession>A0A0K1EMQ2</accession>
<dbReference type="STRING" id="52.CMC5_061490"/>
<protein>
    <submittedName>
        <fullName evidence="3">Uncharacterized protein</fullName>
    </submittedName>
</protein>
<feature type="chain" id="PRO_5005459671" evidence="2">
    <location>
        <begin position="26"/>
        <end position="182"/>
    </location>
</feature>